<reference evidence="1" key="1">
    <citation type="submission" date="2021-06" db="EMBL/GenBank/DDBJ databases">
        <authorList>
            <person name="Ellington A.J."/>
            <person name="Bryan N.C."/>
            <person name="Christner B.C."/>
            <person name="Reisch C.R."/>
        </authorList>
    </citation>
    <scope>NUCLEOTIDE SEQUENCE</scope>
    <source>
        <strain evidence="1">L6-1</strain>
    </source>
</reference>
<accession>A0ACD1E914</accession>
<keyword evidence="1" id="KW-0808">Transferase</keyword>
<sequence length="791" mass="86107">MTVVPVDPARDAPLVRSWLAAPASSWWGMQHLDEDAARRYLDAVRADPAQDGWLVLRNGGPCAYVETYDPAVVLLVDVWPAEPGDVGMHLLVAPPPATGRVHGLTSAVMRAVVGHCRDALGARRIVVEPDVRNTAVQAKNAEVGFRVLREVDVDGKRALLSVLDTARTPAADGGPDGDHAPEEDGPGAHLRPEHLDVAQRHLVAKAIAEFTHERLVAPRPDGDGWLLDTGAARYRFHARRHALEHWSIDEGSLARTAVDGRPLPLDAQDLVLELREVLGIPDTLLGTYLEEVASTLASAAAKHRRGGPSAGQLARGRRDGDLVAGFQDVEAAMTEGHPAFVAANGRIGFGLDEYRAYAPESGGRFRYRWLAARREHTHLALAADRTEDGHWAGELDPDTVARFRRTLRRRGLDPDDFVWLPVHPWQWQHRIAVTFAPDLGRQDLVDLGEGPDLHQPQQSIRTALNRSRPDRSYVKTALAVQNMGFLRGMSPAYMRTTPAVNDWVATIVAGDPALRDAGFRVLREHAAIGYTGDAYHRVDVASPQRKMLAALWRESPVPRTAPGERLLTMAALLHRDADGHAVVSELVRASGLAAADWVRGYLDAYLRPVVHCLTEHDLAFMPHGENLVLVVRDGAVTGAFVKDIGEEVVVLGAHDDRPVPDGIARILHPVDDDEAALAVFTDVFDGVLRFLAAVLDDDGVLPGAAFWELVGECVDRHAAEHPDRRRPLDLRVPTFEHSCLNRLQLRNTLTMVDLADQSSSLIRAGAMPNPIGRGTGRVATTPGAAGSTAVD</sequence>
<name>A0ACD1E914_9MICO</name>
<keyword evidence="1" id="KW-0012">Acyltransferase</keyword>
<protein>
    <submittedName>
        <fullName evidence="1">GNAT family N-acetyltransferase</fullName>
        <ecNumber evidence="1">2.3.1.-</ecNumber>
    </submittedName>
</protein>
<proteinExistence type="predicted"/>
<organism evidence="1 2">
    <name type="scientific">Curtobacterium aetherium</name>
    <dbReference type="NCBI Taxonomy" id="2841594"/>
    <lineage>
        <taxon>Bacteria</taxon>
        <taxon>Bacillati</taxon>
        <taxon>Actinomycetota</taxon>
        <taxon>Actinomycetes</taxon>
        <taxon>Micrococcales</taxon>
        <taxon>Microbacteriaceae</taxon>
        <taxon>Curtobacterium</taxon>
    </lineage>
</organism>
<gene>
    <name evidence="1" type="ORF">KM842_14885</name>
</gene>
<evidence type="ECO:0000313" key="1">
    <source>
        <dbReference type="EMBL" id="QWS35257.1"/>
    </source>
</evidence>
<evidence type="ECO:0000313" key="2">
    <source>
        <dbReference type="Proteomes" id="UP000681794"/>
    </source>
</evidence>
<keyword evidence="2" id="KW-1185">Reference proteome</keyword>
<dbReference type="EMBL" id="CP076544">
    <property type="protein sequence ID" value="QWS35257.1"/>
    <property type="molecule type" value="Genomic_DNA"/>
</dbReference>
<dbReference type="EC" id="2.3.1.-" evidence="1"/>
<dbReference type="Proteomes" id="UP000681794">
    <property type="component" value="Chromosome"/>
</dbReference>